<keyword evidence="4" id="KW-1003">Cell membrane</keyword>
<dbReference type="GO" id="GO:0022857">
    <property type="term" value="F:transmembrane transporter activity"/>
    <property type="evidence" value="ECO:0007669"/>
    <property type="project" value="InterPro"/>
</dbReference>
<name>A0A1H5W947_9ACTN</name>
<keyword evidence="5 9" id="KW-0812">Transmembrane</keyword>
<evidence type="ECO:0000256" key="4">
    <source>
        <dbReference type="ARBA" id="ARBA00022475"/>
    </source>
</evidence>
<evidence type="ECO:0000256" key="7">
    <source>
        <dbReference type="ARBA" id="ARBA00022989"/>
    </source>
</evidence>
<dbReference type="PANTHER" id="PTHR30614:SF37">
    <property type="entry name" value="AMINO-ACID ABC TRANSPORTER PERMEASE PROTEIN YHDX-RELATED"/>
    <property type="match status" value="1"/>
</dbReference>
<dbReference type="Proteomes" id="UP000236754">
    <property type="component" value="Unassembled WGS sequence"/>
</dbReference>
<feature type="transmembrane region" description="Helical" evidence="9">
    <location>
        <begin position="77"/>
        <end position="96"/>
    </location>
</feature>
<feature type="transmembrane region" description="Helical" evidence="9">
    <location>
        <begin position="21"/>
        <end position="41"/>
    </location>
</feature>
<evidence type="ECO:0000256" key="6">
    <source>
        <dbReference type="ARBA" id="ARBA00022970"/>
    </source>
</evidence>
<dbReference type="OrthoDB" id="3181282at2"/>
<evidence type="ECO:0000256" key="1">
    <source>
        <dbReference type="ARBA" id="ARBA00004651"/>
    </source>
</evidence>
<dbReference type="InterPro" id="IPR043429">
    <property type="entry name" value="ArtM/GltK/GlnP/TcyL/YhdX-like"/>
</dbReference>
<dbReference type="PROSITE" id="PS50928">
    <property type="entry name" value="ABC_TM1"/>
    <property type="match status" value="1"/>
</dbReference>
<dbReference type="PANTHER" id="PTHR30614">
    <property type="entry name" value="MEMBRANE COMPONENT OF AMINO ACID ABC TRANSPORTER"/>
    <property type="match status" value="1"/>
</dbReference>
<dbReference type="CDD" id="cd06261">
    <property type="entry name" value="TM_PBP2"/>
    <property type="match status" value="1"/>
</dbReference>
<keyword evidence="12" id="KW-1185">Reference proteome</keyword>
<proteinExistence type="inferred from homology"/>
<feature type="domain" description="ABC transmembrane type-1" evidence="10">
    <location>
        <begin position="15"/>
        <end position="203"/>
    </location>
</feature>
<keyword evidence="3 9" id="KW-0813">Transport</keyword>
<feature type="transmembrane region" description="Helical" evidence="9">
    <location>
        <begin position="145"/>
        <end position="164"/>
    </location>
</feature>
<evidence type="ECO:0000256" key="3">
    <source>
        <dbReference type="ARBA" id="ARBA00022448"/>
    </source>
</evidence>
<dbReference type="Pfam" id="PF00528">
    <property type="entry name" value="BPD_transp_1"/>
    <property type="match status" value="1"/>
</dbReference>
<dbReference type="InterPro" id="IPR010065">
    <property type="entry name" value="AA_ABC_transptr_permease_3TM"/>
</dbReference>
<evidence type="ECO:0000259" key="10">
    <source>
        <dbReference type="PROSITE" id="PS50928"/>
    </source>
</evidence>
<evidence type="ECO:0000256" key="2">
    <source>
        <dbReference type="ARBA" id="ARBA00010072"/>
    </source>
</evidence>
<sequence length="214" mass="22652">MHEVVHHLGYLAAGLGTTLELSLLGFAGAFVLGTLLTVMRVCPIVPLRVVGTLYVEVFRNVPLLAFLVLFVFGLPDAGITCSLFTSEAVCLALYFATYVCEAVRAGINAVPVGQAEAARAIGMTFGQSLGTVILPQAFRTMVQPLANVFIGVVLSSSLGAAVGVSELIGRTQWLDLQYDEPVPTFLLAAAGYVLVTLAVALLAGRVQKRMAVRR</sequence>
<dbReference type="NCBIfam" id="TIGR01726">
    <property type="entry name" value="HEQRo_perm_3TM"/>
    <property type="match status" value="1"/>
</dbReference>
<evidence type="ECO:0000256" key="9">
    <source>
        <dbReference type="RuleBase" id="RU363032"/>
    </source>
</evidence>
<dbReference type="SUPFAM" id="SSF161098">
    <property type="entry name" value="MetI-like"/>
    <property type="match status" value="1"/>
</dbReference>
<evidence type="ECO:0000256" key="8">
    <source>
        <dbReference type="ARBA" id="ARBA00023136"/>
    </source>
</evidence>
<dbReference type="RefSeq" id="WP_103884703.1">
    <property type="nucleotide sequence ID" value="NZ_FNVU01000002.1"/>
</dbReference>
<dbReference type="GO" id="GO:0006865">
    <property type="term" value="P:amino acid transport"/>
    <property type="evidence" value="ECO:0007669"/>
    <property type="project" value="UniProtKB-KW"/>
</dbReference>
<accession>A0A1H5W947</accession>
<keyword evidence="7 9" id="KW-1133">Transmembrane helix</keyword>
<keyword evidence="6" id="KW-0029">Amino-acid transport</keyword>
<gene>
    <name evidence="11" type="ORF">SAMN05216223_102602</name>
</gene>
<dbReference type="Gene3D" id="1.10.3720.10">
    <property type="entry name" value="MetI-like"/>
    <property type="match status" value="1"/>
</dbReference>
<comment type="subcellular location">
    <subcellularLocation>
        <location evidence="1 9">Cell membrane</location>
        <topology evidence="1 9">Multi-pass membrane protein</topology>
    </subcellularLocation>
</comment>
<dbReference type="InterPro" id="IPR000515">
    <property type="entry name" value="MetI-like"/>
</dbReference>
<feature type="transmembrane region" description="Helical" evidence="9">
    <location>
        <begin position="53"/>
        <end position="71"/>
    </location>
</feature>
<keyword evidence="8 9" id="KW-0472">Membrane</keyword>
<evidence type="ECO:0000313" key="11">
    <source>
        <dbReference type="EMBL" id="SEF96002.1"/>
    </source>
</evidence>
<dbReference type="InterPro" id="IPR035906">
    <property type="entry name" value="MetI-like_sf"/>
</dbReference>
<protein>
    <submittedName>
        <fullName evidence="11">Amino acid ABC transporter membrane protein 1, PAAT family</fullName>
    </submittedName>
</protein>
<evidence type="ECO:0000256" key="5">
    <source>
        <dbReference type="ARBA" id="ARBA00022692"/>
    </source>
</evidence>
<dbReference type="EMBL" id="FNVU01000002">
    <property type="protein sequence ID" value="SEF96002.1"/>
    <property type="molecule type" value="Genomic_DNA"/>
</dbReference>
<feature type="transmembrane region" description="Helical" evidence="9">
    <location>
        <begin position="184"/>
        <end position="204"/>
    </location>
</feature>
<comment type="similarity">
    <text evidence="2">Belongs to the binding-protein-dependent transport system permease family. HisMQ subfamily.</text>
</comment>
<dbReference type="AlphaFoldDB" id="A0A1H5W947"/>
<dbReference type="GO" id="GO:0043190">
    <property type="term" value="C:ATP-binding cassette (ABC) transporter complex"/>
    <property type="evidence" value="ECO:0007669"/>
    <property type="project" value="InterPro"/>
</dbReference>
<organism evidence="11 12">
    <name type="scientific">Actinacidiphila yanglinensis</name>
    <dbReference type="NCBI Taxonomy" id="310779"/>
    <lineage>
        <taxon>Bacteria</taxon>
        <taxon>Bacillati</taxon>
        <taxon>Actinomycetota</taxon>
        <taxon>Actinomycetes</taxon>
        <taxon>Kitasatosporales</taxon>
        <taxon>Streptomycetaceae</taxon>
        <taxon>Actinacidiphila</taxon>
    </lineage>
</organism>
<reference evidence="11 12" key="1">
    <citation type="submission" date="2016-10" db="EMBL/GenBank/DDBJ databases">
        <authorList>
            <person name="de Groot N.N."/>
        </authorList>
    </citation>
    <scope>NUCLEOTIDE SEQUENCE [LARGE SCALE GENOMIC DNA]</scope>
    <source>
        <strain evidence="11 12">CGMCC 4.2023</strain>
    </source>
</reference>
<evidence type="ECO:0000313" key="12">
    <source>
        <dbReference type="Proteomes" id="UP000236754"/>
    </source>
</evidence>